<dbReference type="PANTHER" id="PTHR35042:SF1">
    <property type="entry name" value="DUF1772-DOMAIN-CONTAINING PROTEIN"/>
    <property type="match status" value="1"/>
</dbReference>
<sequence>MASSNSRTIVAGTLGLTFSAIFLGANLGISYISVPTLLLSSPRSPLPPPANAPDEASPTTTSSEKPATKPPHLARQWQHIFDIGKKAGPATAVLASASFLYAFRSLPLAATRQRRLFLTAAGLCLTIVPFTFIAMQRTNNELERRANAATKGEEEDIKLEARTGTVESYQTHDLLNRWATLNTL</sequence>
<evidence type="ECO:0000256" key="7">
    <source>
        <dbReference type="SAM" id="Phobius"/>
    </source>
</evidence>
<evidence type="ECO:0000256" key="1">
    <source>
        <dbReference type="ARBA" id="ARBA00004141"/>
    </source>
</evidence>
<feature type="transmembrane region" description="Helical" evidence="7">
    <location>
        <begin position="12"/>
        <end position="34"/>
    </location>
</feature>
<feature type="region of interest" description="Disordered" evidence="6">
    <location>
        <begin position="44"/>
        <end position="71"/>
    </location>
</feature>
<dbReference type="Proteomes" id="UP000019478">
    <property type="component" value="Unassembled WGS sequence"/>
</dbReference>
<dbReference type="EMBL" id="AMGY01000002">
    <property type="protein sequence ID" value="EXJ89991.1"/>
    <property type="molecule type" value="Genomic_DNA"/>
</dbReference>
<dbReference type="Pfam" id="PF08592">
    <property type="entry name" value="Anthrone_oxy"/>
    <property type="match status" value="1"/>
</dbReference>
<proteinExistence type="inferred from homology"/>
<dbReference type="eggNOG" id="ENOG502SF5R">
    <property type="taxonomic scope" value="Eukaryota"/>
</dbReference>
<evidence type="ECO:0000256" key="2">
    <source>
        <dbReference type="ARBA" id="ARBA00022692"/>
    </source>
</evidence>
<dbReference type="OrthoDB" id="5954308at2759"/>
<organism evidence="8 9">
    <name type="scientific">Capronia epimyces CBS 606.96</name>
    <dbReference type="NCBI Taxonomy" id="1182542"/>
    <lineage>
        <taxon>Eukaryota</taxon>
        <taxon>Fungi</taxon>
        <taxon>Dikarya</taxon>
        <taxon>Ascomycota</taxon>
        <taxon>Pezizomycotina</taxon>
        <taxon>Eurotiomycetes</taxon>
        <taxon>Chaetothyriomycetidae</taxon>
        <taxon>Chaetothyriales</taxon>
        <taxon>Herpotrichiellaceae</taxon>
        <taxon>Capronia</taxon>
    </lineage>
</organism>
<evidence type="ECO:0000313" key="9">
    <source>
        <dbReference type="Proteomes" id="UP000019478"/>
    </source>
</evidence>
<accession>W9YL79</accession>
<feature type="transmembrane region" description="Helical" evidence="7">
    <location>
        <begin position="116"/>
        <end position="135"/>
    </location>
</feature>
<evidence type="ECO:0000256" key="3">
    <source>
        <dbReference type="ARBA" id="ARBA00022989"/>
    </source>
</evidence>
<evidence type="ECO:0000256" key="4">
    <source>
        <dbReference type="ARBA" id="ARBA00023136"/>
    </source>
</evidence>
<keyword evidence="4 7" id="KW-0472">Membrane</keyword>
<dbReference type="GO" id="GO:0016020">
    <property type="term" value="C:membrane"/>
    <property type="evidence" value="ECO:0007669"/>
    <property type="project" value="UniProtKB-SubCell"/>
</dbReference>
<comment type="similarity">
    <text evidence="5">Belongs to the anthrone oxygenase family.</text>
</comment>
<comment type="caution">
    <text evidence="8">The sequence shown here is derived from an EMBL/GenBank/DDBJ whole genome shotgun (WGS) entry which is preliminary data.</text>
</comment>
<evidence type="ECO:0000256" key="5">
    <source>
        <dbReference type="ARBA" id="ARBA00034313"/>
    </source>
</evidence>
<dbReference type="InterPro" id="IPR013901">
    <property type="entry name" value="Anthrone_oxy"/>
</dbReference>
<dbReference type="GeneID" id="19167188"/>
<dbReference type="PANTHER" id="PTHR35042">
    <property type="entry name" value="ANTHRONE OXYGENASE ENCC"/>
    <property type="match status" value="1"/>
</dbReference>
<dbReference type="HOGENOM" id="CLU_105974_1_1_1"/>
<dbReference type="RefSeq" id="XP_007731388.1">
    <property type="nucleotide sequence ID" value="XM_007733198.1"/>
</dbReference>
<protein>
    <submittedName>
        <fullName evidence="8">Uncharacterized protein</fullName>
    </submittedName>
</protein>
<reference evidence="8 9" key="1">
    <citation type="submission" date="2013-03" db="EMBL/GenBank/DDBJ databases">
        <title>The Genome Sequence of Capronia epimyces CBS 606.96.</title>
        <authorList>
            <consortium name="The Broad Institute Genomics Platform"/>
            <person name="Cuomo C."/>
            <person name="de Hoog S."/>
            <person name="Gorbushina A."/>
            <person name="Walker B."/>
            <person name="Young S.K."/>
            <person name="Zeng Q."/>
            <person name="Gargeya S."/>
            <person name="Fitzgerald M."/>
            <person name="Haas B."/>
            <person name="Abouelleil A."/>
            <person name="Allen A.W."/>
            <person name="Alvarado L."/>
            <person name="Arachchi H.M."/>
            <person name="Berlin A.M."/>
            <person name="Chapman S.B."/>
            <person name="Gainer-Dewar J."/>
            <person name="Goldberg J."/>
            <person name="Griggs A."/>
            <person name="Gujja S."/>
            <person name="Hansen M."/>
            <person name="Howarth C."/>
            <person name="Imamovic A."/>
            <person name="Ireland A."/>
            <person name="Larimer J."/>
            <person name="McCowan C."/>
            <person name="Murphy C."/>
            <person name="Pearson M."/>
            <person name="Poon T.W."/>
            <person name="Priest M."/>
            <person name="Roberts A."/>
            <person name="Saif S."/>
            <person name="Shea T."/>
            <person name="Sisk P."/>
            <person name="Sykes S."/>
            <person name="Wortman J."/>
            <person name="Nusbaum C."/>
            <person name="Birren B."/>
        </authorList>
    </citation>
    <scope>NUCLEOTIDE SEQUENCE [LARGE SCALE GENOMIC DNA]</scope>
    <source>
        <strain evidence="8 9">CBS 606.96</strain>
    </source>
</reference>
<keyword evidence="3 7" id="KW-1133">Transmembrane helix</keyword>
<dbReference type="STRING" id="1182542.W9YL79"/>
<evidence type="ECO:0000313" key="8">
    <source>
        <dbReference type="EMBL" id="EXJ89991.1"/>
    </source>
</evidence>
<evidence type="ECO:0000256" key="6">
    <source>
        <dbReference type="SAM" id="MobiDB-lite"/>
    </source>
</evidence>
<comment type="subcellular location">
    <subcellularLocation>
        <location evidence="1">Membrane</location>
        <topology evidence="1">Multi-pass membrane protein</topology>
    </subcellularLocation>
</comment>
<name>W9YL79_9EURO</name>
<feature type="transmembrane region" description="Helical" evidence="7">
    <location>
        <begin position="87"/>
        <end position="104"/>
    </location>
</feature>
<gene>
    <name evidence="8" type="ORF">A1O3_03058</name>
</gene>
<dbReference type="AlphaFoldDB" id="W9YL79"/>
<keyword evidence="2 7" id="KW-0812">Transmembrane</keyword>
<keyword evidence="9" id="KW-1185">Reference proteome</keyword>